<evidence type="ECO:0000313" key="1">
    <source>
        <dbReference type="EMBL" id="KAK4113030.1"/>
    </source>
</evidence>
<dbReference type="GeneID" id="89941782"/>
<sequence length="192" mass="21580">MERVPSQCICAVEIHGKDDKPESTRKFIFFVDKNYHIACYEGGGETTVYKQPATSGIITEGGQAIKTASRFIGATTYDNGKQIRIYYIKKEEKKADPKKADRFFLCETCCTIDPRTTILTWYPGALHVNDHRVPIDNHALLDATAHSGRPMVIFQESEDHVLYAAYMSLPVPPAKNEVWTSKKLTLIPDPNA</sequence>
<reference evidence="1" key="2">
    <citation type="submission" date="2023-05" db="EMBL/GenBank/DDBJ databases">
        <authorList>
            <consortium name="Lawrence Berkeley National Laboratory"/>
            <person name="Steindorff A."/>
            <person name="Hensen N."/>
            <person name="Bonometti L."/>
            <person name="Westerberg I."/>
            <person name="Brannstrom I.O."/>
            <person name="Guillou S."/>
            <person name="Cros-Aarteil S."/>
            <person name="Calhoun S."/>
            <person name="Haridas S."/>
            <person name="Kuo A."/>
            <person name="Mondo S."/>
            <person name="Pangilinan J."/>
            <person name="Riley R."/>
            <person name="Labutti K."/>
            <person name="Andreopoulos B."/>
            <person name="Lipzen A."/>
            <person name="Chen C."/>
            <person name="Yanf M."/>
            <person name="Daum C."/>
            <person name="Ng V."/>
            <person name="Clum A."/>
            <person name="Ohm R."/>
            <person name="Martin F."/>
            <person name="Silar P."/>
            <person name="Natvig D."/>
            <person name="Lalanne C."/>
            <person name="Gautier V."/>
            <person name="Ament-Velasquez S.L."/>
            <person name="Kruys A."/>
            <person name="Hutchinson M.I."/>
            <person name="Powell A.J."/>
            <person name="Barry K."/>
            <person name="Miller A.N."/>
            <person name="Grigoriev I.V."/>
            <person name="Debuchy R."/>
            <person name="Gladieux P."/>
            <person name="Thoren M.H."/>
            <person name="Johannesson H."/>
        </authorList>
    </citation>
    <scope>NUCLEOTIDE SEQUENCE</scope>
    <source>
        <strain evidence="1">CBS 508.74</strain>
    </source>
</reference>
<proteinExistence type="predicted"/>
<evidence type="ECO:0000313" key="2">
    <source>
        <dbReference type="Proteomes" id="UP001302812"/>
    </source>
</evidence>
<dbReference type="AlphaFoldDB" id="A0AAN6YSQ6"/>
<gene>
    <name evidence="1" type="ORF">N656DRAFT_797573</name>
</gene>
<comment type="caution">
    <text evidence="1">The sequence shown here is derived from an EMBL/GenBank/DDBJ whole genome shotgun (WGS) entry which is preliminary data.</text>
</comment>
<name>A0AAN6YSQ6_9PEZI</name>
<dbReference type="EMBL" id="MU853340">
    <property type="protein sequence ID" value="KAK4113030.1"/>
    <property type="molecule type" value="Genomic_DNA"/>
</dbReference>
<protein>
    <submittedName>
        <fullName evidence="1">Uncharacterized protein</fullName>
    </submittedName>
</protein>
<keyword evidence="2" id="KW-1185">Reference proteome</keyword>
<reference evidence="1" key="1">
    <citation type="journal article" date="2023" name="Mol. Phylogenet. Evol.">
        <title>Genome-scale phylogeny and comparative genomics of the fungal order Sordariales.</title>
        <authorList>
            <person name="Hensen N."/>
            <person name="Bonometti L."/>
            <person name="Westerberg I."/>
            <person name="Brannstrom I.O."/>
            <person name="Guillou S."/>
            <person name="Cros-Aarteil S."/>
            <person name="Calhoun S."/>
            <person name="Haridas S."/>
            <person name="Kuo A."/>
            <person name="Mondo S."/>
            <person name="Pangilinan J."/>
            <person name="Riley R."/>
            <person name="LaButti K."/>
            <person name="Andreopoulos B."/>
            <person name="Lipzen A."/>
            <person name="Chen C."/>
            <person name="Yan M."/>
            <person name="Daum C."/>
            <person name="Ng V."/>
            <person name="Clum A."/>
            <person name="Steindorff A."/>
            <person name="Ohm R.A."/>
            <person name="Martin F."/>
            <person name="Silar P."/>
            <person name="Natvig D.O."/>
            <person name="Lalanne C."/>
            <person name="Gautier V."/>
            <person name="Ament-Velasquez S.L."/>
            <person name="Kruys A."/>
            <person name="Hutchinson M.I."/>
            <person name="Powell A.J."/>
            <person name="Barry K."/>
            <person name="Miller A.N."/>
            <person name="Grigoriev I.V."/>
            <person name="Debuchy R."/>
            <person name="Gladieux P."/>
            <person name="Hiltunen Thoren M."/>
            <person name="Johannesson H."/>
        </authorList>
    </citation>
    <scope>NUCLEOTIDE SEQUENCE</scope>
    <source>
        <strain evidence="1">CBS 508.74</strain>
    </source>
</reference>
<accession>A0AAN6YSQ6</accession>
<dbReference type="RefSeq" id="XP_064670600.1">
    <property type="nucleotide sequence ID" value="XM_064817657.1"/>
</dbReference>
<organism evidence="1 2">
    <name type="scientific">Canariomyces notabilis</name>
    <dbReference type="NCBI Taxonomy" id="2074819"/>
    <lineage>
        <taxon>Eukaryota</taxon>
        <taxon>Fungi</taxon>
        <taxon>Dikarya</taxon>
        <taxon>Ascomycota</taxon>
        <taxon>Pezizomycotina</taxon>
        <taxon>Sordariomycetes</taxon>
        <taxon>Sordariomycetidae</taxon>
        <taxon>Sordariales</taxon>
        <taxon>Chaetomiaceae</taxon>
        <taxon>Canariomyces</taxon>
    </lineage>
</organism>
<dbReference type="Proteomes" id="UP001302812">
    <property type="component" value="Unassembled WGS sequence"/>
</dbReference>